<dbReference type="VEuPathDB" id="PiroplasmaDB:TpMuguga_01g00691"/>
<sequence>MCLDVEGLSVVYSLMYSLEYLERGLISGDVKFEDYTTECNSLLNSSKLLKQPKHYFQQFANDFGLNFQLAINRINIGSPDNHTSQQDVGIFDLSGNFITLIDALKLGISNSNQLYVMLCEMLRSIELSDKCFSGPDFWPRFKLEKLTFWEQKLLTQEELTSEQTTQFLSDMESTYYIYRQHLTQH</sequence>
<dbReference type="SUPFAM" id="SSF140427">
    <property type="entry name" value="VPS28 C-terminal domain-like"/>
    <property type="match status" value="1"/>
</dbReference>
<dbReference type="PIRSF" id="PIRSF017535">
    <property type="entry name" value="VPS28"/>
    <property type="match status" value="1"/>
</dbReference>
<dbReference type="InterPro" id="IPR017899">
    <property type="entry name" value="VPS28_C"/>
</dbReference>
<gene>
    <name evidence="9" type="ordered locus">TP01_0691</name>
</gene>
<dbReference type="Pfam" id="PF03997">
    <property type="entry name" value="VPS28"/>
    <property type="match status" value="1"/>
</dbReference>
<dbReference type="GO" id="GO:0043328">
    <property type="term" value="P:protein transport to vacuole involved in ubiquitin-dependent protein catabolic process via the multivesicular body sorting pathway"/>
    <property type="evidence" value="ECO:0007669"/>
    <property type="project" value="TreeGrafter"/>
</dbReference>
<organism evidence="9 10">
    <name type="scientific">Theileria parva</name>
    <name type="common">East coast fever infection agent</name>
    <dbReference type="NCBI Taxonomy" id="5875"/>
    <lineage>
        <taxon>Eukaryota</taxon>
        <taxon>Sar</taxon>
        <taxon>Alveolata</taxon>
        <taxon>Apicomplexa</taxon>
        <taxon>Aconoidasida</taxon>
        <taxon>Piroplasmida</taxon>
        <taxon>Theileriidae</taxon>
        <taxon>Theileria</taxon>
    </lineage>
</organism>
<evidence type="ECO:0000256" key="5">
    <source>
        <dbReference type="PIRNR" id="PIRNR017535"/>
    </source>
</evidence>
<dbReference type="InterPro" id="IPR038358">
    <property type="entry name" value="VPS28_N_sf"/>
</dbReference>
<evidence type="ECO:0000256" key="6">
    <source>
        <dbReference type="PROSITE-ProRule" id="PRU00642"/>
    </source>
</evidence>
<protein>
    <recommendedName>
        <fullName evidence="5">Vacuolar protein sorting-associated protein 28 homolog</fullName>
    </recommendedName>
</protein>
<reference evidence="9 10" key="1">
    <citation type="journal article" date="2005" name="Science">
        <title>Genome sequence of Theileria parva, a bovine pathogen that transforms lymphocytes.</title>
        <authorList>
            <person name="Gardner M.J."/>
            <person name="Bishop R."/>
            <person name="Shah T."/>
            <person name="de Villiers E.P."/>
            <person name="Carlton J.M."/>
            <person name="Hall N."/>
            <person name="Ren Q."/>
            <person name="Paulsen I.T."/>
            <person name="Pain A."/>
            <person name="Berriman M."/>
            <person name="Wilson R.J.M."/>
            <person name="Sato S."/>
            <person name="Ralph S.A."/>
            <person name="Mann D.J."/>
            <person name="Xiong Z."/>
            <person name="Shallom S.J."/>
            <person name="Weidman J."/>
            <person name="Jiang L."/>
            <person name="Lynn J."/>
            <person name="Weaver B."/>
            <person name="Shoaibi A."/>
            <person name="Domingo A.R."/>
            <person name="Wasawo D."/>
            <person name="Crabtree J."/>
            <person name="Wortman J.R."/>
            <person name="Haas B."/>
            <person name="Angiuoli S.V."/>
            <person name="Creasy T.H."/>
            <person name="Lu C."/>
            <person name="Suh B."/>
            <person name="Silva J.C."/>
            <person name="Utterback T.R."/>
            <person name="Feldblyum T.V."/>
            <person name="Pertea M."/>
            <person name="Allen J."/>
            <person name="Nierman W.C."/>
            <person name="Taracha E.L.N."/>
            <person name="Salzberg S.L."/>
            <person name="White O.R."/>
            <person name="Fitzhugh H.A."/>
            <person name="Morzaria S."/>
            <person name="Venter J.C."/>
            <person name="Fraser C.M."/>
            <person name="Nene V."/>
        </authorList>
    </citation>
    <scope>NUCLEOTIDE SEQUENCE [LARGE SCALE GENOMIC DNA]</scope>
    <source>
        <strain evidence="9 10">Muguga</strain>
    </source>
</reference>
<dbReference type="PROSITE" id="PS51310">
    <property type="entry name" value="VPS28_C"/>
    <property type="match status" value="1"/>
</dbReference>
<dbReference type="RefSeq" id="XP_766212.1">
    <property type="nucleotide sequence ID" value="XM_761119.1"/>
</dbReference>
<dbReference type="GO" id="GO:0000813">
    <property type="term" value="C:ESCRT I complex"/>
    <property type="evidence" value="ECO:0007669"/>
    <property type="project" value="UniProtKB-UniRule"/>
</dbReference>
<proteinExistence type="inferred from homology"/>
<comment type="similarity">
    <text evidence="5 6">Belongs to the VPS28 family.</text>
</comment>
<dbReference type="AlphaFoldDB" id="Q4N7X9"/>
<feature type="domain" description="VPS28 C-terminal" evidence="7">
    <location>
        <begin position="85"/>
        <end position="183"/>
    </location>
</feature>
<comment type="function">
    <text evidence="5">Component of the ESCRT-I complex (endosomal sorting complex required for transport I), a regulator of vesicular trafficking process.</text>
</comment>
<keyword evidence="10" id="KW-1185">Reference proteome</keyword>
<evidence type="ECO:0000313" key="10">
    <source>
        <dbReference type="Proteomes" id="UP000001949"/>
    </source>
</evidence>
<dbReference type="GeneID" id="3502785"/>
<dbReference type="PROSITE" id="PS51313">
    <property type="entry name" value="VPS28_N"/>
    <property type="match status" value="1"/>
</dbReference>
<dbReference type="KEGG" id="tpv:TP01_0691"/>
<evidence type="ECO:0000256" key="1">
    <source>
        <dbReference type="ARBA" id="ARBA00004177"/>
    </source>
</evidence>
<dbReference type="PANTHER" id="PTHR12937:SF0">
    <property type="entry name" value="VACUOLAR PROTEIN SORTING-ASSOCIATED PROTEIN 28 HOMOLOG"/>
    <property type="match status" value="1"/>
</dbReference>
<dbReference type="SUPFAM" id="SSF140111">
    <property type="entry name" value="Endosomal sorting complex assembly domain"/>
    <property type="match status" value="1"/>
</dbReference>
<evidence type="ECO:0000256" key="4">
    <source>
        <dbReference type="ARBA" id="ARBA00022927"/>
    </source>
</evidence>
<dbReference type="InParanoid" id="Q4N7X9"/>
<keyword evidence="3 5" id="KW-0967">Endosome</keyword>
<dbReference type="EMBL" id="AAGK01000001">
    <property type="protein sequence ID" value="EAN33929.1"/>
    <property type="molecule type" value="Genomic_DNA"/>
</dbReference>
<comment type="subcellular location">
    <subcellularLocation>
        <location evidence="1">Endosome</location>
    </subcellularLocation>
</comment>
<dbReference type="GO" id="GO:0044877">
    <property type="term" value="F:protein-containing complex binding"/>
    <property type="evidence" value="ECO:0007669"/>
    <property type="project" value="TreeGrafter"/>
</dbReference>
<name>Q4N7X9_THEPA</name>
<keyword evidence="2 5" id="KW-0813">Transport</keyword>
<accession>Q4N7X9</accession>
<dbReference type="InterPro" id="IPR007143">
    <property type="entry name" value="Vps28"/>
</dbReference>
<dbReference type="STRING" id="5875.Q4N7X9"/>
<feature type="domain" description="VPS28 N-terminal" evidence="8">
    <location>
        <begin position="1"/>
        <end position="84"/>
    </location>
</feature>
<evidence type="ECO:0000259" key="8">
    <source>
        <dbReference type="PROSITE" id="PS51313"/>
    </source>
</evidence>
<dbReference type="eggNOG" id="KOG3284">
    <property type="taxonomic scope" value="Eukaryota"/>
</dbReference>
<dbReference type="Gene3D" id="1.20.120.1130">
    <property type="match status" value="1"/>
</dbReference>
<comment type="caution">
    <text evidence="9">The sequence shown here is derived from an EMBL/GenBank/DDBJ whole genome shotgun (WGS) entry which is preliminary data.</text>
</comment>
<dbReference type="Proteomes" id="UP000001949">
    <property type="component" value="Unassembled WGS sequence"/>
</dbReference>
<dbReference type="InterPro" id="IPR037206">
    <property type="entry name" value="VPS28_C_sf"/>
</dbReference>
<dbReference type="PANTHER" id="PTHR12937">
    <property type="entry name" value="VACUOLAR PROTEIN SORTING 28, ISOFORM 2 VPS28"/>
    <property type="match status" value="1"/>
</dbReference>
<evidence type="ECO:0000256" key="2">
    <source>
        <dbReference type="ARBA" id="ARBA00022448"/>
    </source>
</evidence>
<dbReference type="Gene3D" id="1.20.1440.200">
    <property type="match status" value="1"/>
</dbReference>
<evidence type="ECO:0000256" key="3">
    <source>
        <dbReference type="ARBA" id="ARBA00022753"/>
    </source>
</evidence>
<keyword evidence="4 5" id="KW-0653">Protein transport</keyword>
<dbReference type="InterPro" id="IPR037202">
    <property type="entry name" value="ESCRT_assembly_dom"/>
</dbReference>
<evidence type="ECO:0000259" key="7">
    <source>
        <dbReference type="PROSITE" id="PS51310"/>
    </source>
</evidence>
<dbReference type="InterPro" id="IPR017898">
    <property type="entry name" value="VPS28_N"/>
</dbReference>
<evidence type="ECO:0000313" key="9">
    <source>
        <dbReference type="EMBL" id="EAN33929.1"/>
    </source>
</evidence>